<organism evidence="2 3">
    <name type="scientific">Schizophyllum amplum</name>
    <dbReference type="NCBI Taxonomy" id="97359"/>
    <lineage>
        <taxon>Eukaryota</taxon>
        <taxon>Fungi</taxon>
        <taxon>Dikarya</taxon>
        <taxon>Basidiomycota</taxon>
        <taxon>Agaricomycotina</taxon>
        <taxon>Agaricomycetes</taxon>
        <taxon>Agaricomycetidae</taxon>
        <taxon>Agaricales</taxon>
        <taxon>Schizophyllaceae</taxon>
        <taxon>Schizophyllum</taxon>
    </lineage>
</organism>
<dbReference type="EMBL" id="VDMD01000008">
    <property type="protein sequence ID" value="TRM63923.1"/>
    <property type="molecule type" value="Genomic_DNA"/>
</dbReference>
<evidence type="ECO:0000313" key="2">
    <source>
        <dbReference type="EMBL" id="TRM63923.1"/>
    </source>
</evidence>
<feature type="compositionally biased region" description="Polar residues" evidence="1">
    <location>
        <begin position="32"/>
        <end position="42"/>
    </location>
</feature>
<feature type="region of interest" description="Disordered" evidence="1">
    <location>
        <begin position="214"/>
        <end position="242"/>
    </location>
</feature>
<dbReference type="PANTHER" id="PTHR22731:SF3">
    <property type="entry name" value="RIBONUCLEASES P_MRP PROTEIN SUBUNIT POP1"/>
    <property type="match status" value="1"/>
</dbReference>
<evidence type="ECO:0000256" key="1">
    <source>
        <dbReference type="SAM" id="MobiDB-lite"/>
    </source>
</evidence>
<feature type="region of interest" description="Disordered" evidence="1">
    <location>
        <begin position="75"/>
        <end position="97"/>
    </location>
</feature>
<gene>
    <name evidence="2" type="ORF">BD626DRAFT_568535</name>
</gene>
<reference evidence="2 3" key="1">
    <citation type="journal article" date="2019" name="New Phytol.">
        <title>Comparative genomics reveals unique wood-decay strategies and fruiting body development in the Schizophyllaceae.</title>
        <authorList>
            <person name="Almasi E."/>
            <person name="Sahu N."/>
            <person name="Krizsan K."/>
            <person name="Balint B."/>
            <person name="Kovacs G.M."/>
            <person name="Kiss B."/>
            <person name="Cseklye J."/>
            <person name="Drula E."/>
            <person name="Henrissat B."/>
            <person name="Nagy I."/>
            <person name="Chovatia M."/>
            <person name="Adam C."/>
            <person name="LaButti K."/>
            <person name="Lipzen A."/>
            <person name="Riley R."/>
            <person name="Grigoriev I.V."/>
            <person name="Nagy L.G."/>
        </authorList>
    </citation>
    <scope>NUCLEOTIDE SEQUENCE [LARGE SCALE GENOMIC DNA]</scope>
    <source>
        <strain evidence="2 3">NL-1724</strain>
    </source>
</reference>
<feature type="region of interest" description="Disordered" evidence="1">
    <location>
        <begin position="1"/>
        <end position="42"/>
    </location>
</feature>
<dbReference type="AlphaFoldDB" id="A0A550CGK7"/>
<dbReference type="Proteomes" id="UP000320762">
    <property type="component" value="Unassembled WGS sequence"/>
</dbReference>
<comment type="caution">
    <text evidence="2">The sequence shown here is derived from an EMBL/GenBank/DDBJ whole genome shotgun (WGS) entry which is preliminary data.</text>
</comment>
<keyword evidence="3" id="KW-1185">Reference proteome</keyword>
<dbReference type="STRING" id="97359.A0A550CGK7"/>
<proteinExistence type="predicted"/>
<dbReference type="OrthoDB" id="442863at2759"/>
<dbReference type="GO" id="GO:0005655">
    <property type="term" value="C:nucleolar ribonuclease P complex"/>
    <property type="evidence" value="ECO:0007669"/>
    <property type="project" value="InterPro"/>
</dbReference>
<dbReference type="PANTHER" id="PTHR22731">
    <property type="entry name" value="RIBONUCLEASES P/MRP PROTEIN SUBUNIT POP1"/>
    <property type="match status" value="1"/>
</dbReference>
<accession>A0A550CGK7</accession>
<dbReference type="InterPro" id="IPR039182">
    <property type="entry name" value="Pop1"/>
</dbReference>
<evidence type="ECO:0000313" key="3">
    <source>
        <dbReference type="Proteomes" id="UP000320762"/>
    </source>
</evidence>
<feature type="compositionally biased region" description="Low complexity" evidence="1">
    <location>
        <begin position="76"/>
        <end position="94"/>
    </location>
</feature>
<feature type="region of interest" description="Disordered" evidence="1">
    <location>
        <begin position="370"/>
        <end position="401"/>
    </location>
</feature>
<dbReference type="GO" id="GO:0000172">
    <property type="term" value="C:ribonuclease MRP complex"/>
    <property type="evidence" value="ECO:0007669"/>
    <property type="project" value="InterPro"/>
</dbReference>
<dbReference type="GO" id="GO:0001682">
    <property type="term" value="P:tRNA 5'-leader removal"/>
    <property type="evidence" value="ECO:0007669"/>
    <property type="project" value="InterPro"/>
</dbReference>
<name>A0A550CGK7_9AGAR</name>
<sequence>MAPKRPAANEESSTARKRAKTSAARTIRIQEPSAQAGPSTVTLDSMKKLPGAIQVEKFAEARAFEINAMHTAMENSSCGSESSSLVPRSSSAVSTRRNAPGRRFRVTSVVVPQVMIHAAFLRVYENVPKLKSTDPSQAPPQGEEGTNTANVFAKRQRDKTWLETHKGITQKNTTTTTPQHRTLWLRCHADGFDAVFRTLHRAIVFAQDEYNKANPDSAHPTHAGSAYSTHAGSAYSKHARTEPEDVEIADLRGEVNVFEIMGPQANQFWASLQNLQTSAAVPRGMVVGFEVDDPRLRFPPKRAKSDDAAALSQTPTFPSPALRLCDLGCGRAQAAVGPENLIPGTPLNALRQDDRVPVLLVQKSVEATSSSSSSASSFNTSFPSTTSAPAITAGRSSSPPAGAWLPRLARAHGHPCGGQRERAAQAFEAGVACFPAGLPWHVD</sequence>
<protein>
    <submittedName>
        <fullName evidence="2">Uncharacterized protein</fullName>
    </submittedName>
</protein>
<feature type="compositionally biased region" description="Low complexity" evidence="1">
    <location>
        <begin position="370"/>
        <end position="393"/>
    </location>
</feature>